<gene>
    <name evidence="5" type="ORF">B4U80_03201</name>
</gene>
<accession>A0A443S9Q3</accession>
<keyword evidence="6" id="KW-1185">Reference proteome</keyword>
<proteinExistence type="inferred from homology"/>
<comment type="caution">
    <text evidence="5">The sequence shown here is derived from an EMBL/GenBank/DDBJ whole genome shotgun (WGS) entry which is preliminary data.</text>
</comment>
<feature type="compositionally biased region" description="Basic and acidic residues" evidence="3">
    <location>
        <begin position="143"/>
        <end position="156"/>
    </location>
</feature>
<evidence type="ECO:0000256" key="3">
    <source>
        <dbReference type="SAM" id="MobiDB-lite"/>
    </source>
</evidence>
<dbReference type="EMBL" id="NCKV01005166">
    <property type="protein sequence ID" value="RWS24247.1"/>
    <property type="molecule type" value="Genomic_DNA"/>
</dbReference>
<comment type="similarity">
    <text evidence="1">Belongs to the cation diffusion facilitator (CDF) transporter (TC 2.A.4) family. SLC30A subfamily.</text>
</comment>
<dbReference type="Proteomes" id="UP000288716">
    <property type="component" value="Unassembled WGS sequence"/>
</dbReference>
<dbReference type="PANTHER" id="PTHR45820:SF9">
    <property type="entry name" value="FI23527P1"/>
    <property type="match status" value="1"/>
</dbReference>
<dbReference type="InterPro" id="IPR036837">
    <property type="entry name" value="Cation_efflux_CTD_sf"/>
</dbReference>
<feature type="domain" description="Cation efflux protein cytoplasmic" evidence="4">
    <location>
        <begin position="27"/>
        <end position="65"/>
    </location>
</feature>
<feature type="region of interest" description="Disordered" evidence="3">
    <location>
        <begin position="117"/>
        <end position="156"/>
    </location>
</feature>
<keyword evidence="2" id="KW-0862">Zinc</keyword>
<dbReference type="GO" id="GO:0005385">
    <property type="term" value="F:zinc ion transmembrane transporter activity"/>
    <property type="evidence" value="ECO:0007669"/>
    <property type="project" value="TreeGrafter"/>
</dbReference>
<reference evidence="5 6" key="1">
    <citation type="journal article" date="2018" name="Gigascience">
        <title>Genomes of trombidid mites reveal novel predicted allergens and laterally-transferred genes associated with secondary metabolism.</title>
        <authorList>
            <person name="Dong X."/>
            <person name="Chaisiri K."/>
            <person name="Xia D."/>
            <person name="Armstrong S.D."/>
            <person name="Fang Y."/>
            <person name="Donnelly M.J."/>
            <person name="Kadowaki T."/>
            <person name="McGarry J.W."/>
            <person name="Darby A.C."/>
            <person name="Makepeace B.L."/>
        </authorList>
    </citation>
    <scope>NUCLEOTIDE SEQUENCE [LARGE SCALE GENOMIC DNA]</scope>
    <source>
        <strain evidence="5">UoL-UT</strain>
    </source>
</reference>
<dbReference type="InterPro" id="IPR027470">
    <property type="entry name" value="Cation_efflux_CTD"/>
</dbReference>
<evidence type="ECO:0000256" key="1">
    <source>
        <dbReference type="ARBA" id="ARBA00008873"/>
    </source>
</evidence>
<dbReference type="VEuPathDB" id="VectorBase:LDEU007793"/>
<dbReference type="GO" id="GO:0010312">
    <property type="term" value="P:detoxification of zinc ion"/>
    <property type="evidence" value="ECO:0007669"/>
    <property type="project" value="TreeGrafter"/>
</dbReference>
<protein>
    <submittedName>
        <fullName evidence="5">Zinc transporter 1-like isoform X2</fullName>
    </submittedName>
</protein>
<name>A0A443S9Q3_9ACAR</name>
<organism evidence="5 6">
    <name type="scientific">Leptotrombidium deliense</name>
    <dbReference type="NCBI Taxonomy" id="299467"/>
    <lineage>
        <taxon>Eukaryota</taxon>
        <taxon>Metazoa</taxon>
        <taxon>Ecdysozoa</taxon>
        <taxon>Arthropoda</taxon>
        <taxon>Chelicerata</taxon>
        <taxon>Arachnida</taxon>
        <taxon>Acari</taxon>
        <taxon>Acariformes</taxon>
        <taxon>Trombidiformes</taxon>
        <taxon>Prostigmata</taxon>
        <taxon>Anystina</taxon>
        <taxon>Parasitengona</taxon>
        <taxon>Trombiculoidea</taxon>
        <taxon>Trombiculidae</taxon>
        <taxon>Leptotrombidium</taxon>
    </lineage>
</organism>
<evidence type="ECO:0000259" key="4">
    <source>
        <dbReference type="Pfam" id="PF16916"/>
    </source>
</evidence>
<dbReference type="AlphaFoldDB" id="A0A443S9Q3"/>
<sequence length="156" mass="17854">MFPSMKDSGLILLQTVPKTIDVYSLKKSILKEFPQILNVHDLHVWCLTSTEIIATLHIALPSQTTESYFEFTSKLNTYFALNGITLATVQPEFCDNGFEKCLYICNNECDEKTCCKDKEEEDTQNEQHLDEVITSEEMNSENSIEKSNRESLKSDI</sequence>
<evidence type="ECO:0000313" key="6">
    <source>
        <dbReference type="Proteomes" id="UP000288716"/>
    </source>
</evidence>
<dbReference type="PANTHER" id="PTHR45820">
    <property type="entry name" value="FI23527P1"/>
    <property type="match status" value="1"/>
</dbReference>
<dbReference type="OrthoDB" id="29444at2759"/>
<dbReference type="SUPFAM" id="SSF160240">
    <property type="entry name" value="Cation efflux protein cytoplasmic domain-like"/>
    <property type="match status" value="1"/>
</dbReference>
<dbReference type="GO" id="GO:0016020">
    <property type="term" value="C:membrane"/>
    <property type="evidence" value="ECO:0007669"/>
    <property type="project" value="TreeGrafter"/>
</dbReference>
<evidence type="ECO:0000313" key="5">
    <source>
        <dbReference type="EMBL" id="RWS24247.1"/>
    </source>
</evidence>
<evidence type="ECO:0000256" key="2">
    <source>
        <dbReference type="ARBA" id="ARBA00022833"/>
    </source>
</evidence>
<dbReference type="Pfam" id="PF16916">
    <property type="entry name" value="ZT_dimer"/>
    <property type="match status" value="1"/>
</dbReference>
<dbReference type="GO" id="GO:0006882">
    <property type="term" value="P:intracellular zinc ion homeostasis"/>
    <property type="evidence" value="ECO:0007669"/>
    <property type="project" value="TreeGrafter"/>
</dbReference>